<evidence type="ECO:0000313" key="4">
    <source>
        <dbReference type="Proteomes" id="UP000318571"/>
    </source>
</evidence>
<dbReference type="Gene3D" id="1.25.40.20">
    <property type="entry name" value="Ankyrin repeat-containing domain"/>
    <property type="match status" value="2"/>
</dbReference>
<feature type="compositionally biased region" description="Polar residues" evidence="2">
    <location>
        <begin position="683"/>
        <end position="692"/>
    </location>
</feature>
<reference evidence="3 4" key="1">
    <citation type="journal article" date="2018" name="Nat. Ecol. Evol.">
        <title>Genomic signatures of mitonuclear coevolution across populations of Tigriopus californicus.</title>
        <authorList>
            <person name="Barreto F.S."/>
            <person name="Watson E.T."/>
            <person name="Lima T.G."/>
            <person name="Willett C.S."/>
            <person name="Edmands S."/>
            <person name="Li W."/>
            <person name="Burton R.S."/>
        </authorList>
    </citation>
    <scope>NUCLEOTIDE SEQUENCE [LARGE SCALE GENOMIC DNA]</scope>
    <source>
        <strain evidence="3 4">San Diego</strain>
    </source>
</reference>
<keyword evidence="4" id="KW-1185">Reference proteome</keyword>
<dbReference type="OrthoDB" id="10057496at2759"/>
<feature type="compositionally biased region" description="Polar residues" evidence="2">
    <location>
        <begin position="663"/>
        <end position="673"/>
    </location>
</feature>
<dbReference type="EMBL" id="VCGU01000010">
    <property type="protein sequence ID" value="TRY68412.1"/>
    <property type="molecule type" value="Genomic_DNA"/>
</dbReference>
<feature type="compositionally biased region" description="Polar residues" evidence="2">
    <location>
        <begin position="31"/>
        <end position="43"/>
    </location>
</feature>
<feature type="compositionally biased region" description="Polar residues" evidence="2">
    <location>
        <begin position="61"/>
        <end position="78"/>
    </location>
</feature>
<feature type="region of interest" description="Disordered" evidence="2">
    <location>
        <begin position="594"/>
        <end position="616"/>
    </location>
</feature>
<feature type="repeat" description="ANK" evidence="1">
    <location>
        <begin position="290"/>
        <end position="322"/>
    </location>
</feature>
<feature type="compositionally biased region" description="Acidic residues" evidence="2">
    <location>
        <begin position="736"/>
        <end position="745"/>
    </location>
</feature>
<dbReference type="Proteomes" id="UP000318571">
    <property type="component" value="Chromosome 1"/>
</dbReference>
<feature type="compositionally biased region" description="Low complexity" evidence="2">
    <location>
        <begin position="875"/>
        <end position="896"/>
    </location>
</feature>
<evidence type="ECO:0000256" key="1">
    <source>
        <dbReference type="PROSITE-ProRule" id="PRU00023"/>
    </source>
</evidence>
<feature type="region of interest" description="Disordered" evidence="2">
    <location>
        <begin position="663"/>
        <end position="696"/>
    </location>
</feature>
<dbReference type="Pfam" id="PF12796">
    <property type="entry name" value="Ank_2"/>
    <property type="match status" value="1"/>
</dbReference>
<dbReference type="PANTHER" id="PTHR22882">
    <property type="entry name" value="SYNPHILIN-1"/>
    <property type="match status" value="1"/>
</dbReference>
<dbReference type="InterPro" id="IPR036770">
    <property type="entry name" value="Ankyrin_rpt-contain_sf"/>
</dbReference>
<feature type="compositionally biased region" description="Polar residues" evidence="2">
    <location>
        <begin position="865"/>
        <end position="874"/>
    </location>
</feature>
<feature type="compositionally biased region" description="Acidic residues" evidence="2">
    <location>
        <begin position="529"/>
        <end position="545"/>
    </location>
</feature>
<dbReference type="SUPFAM" id="SSF48403">
    <property type="entry name" value="Ankyrin repeat"/>
    <property type="match status" value="1"/>
</dbReference>
<dbReference type="GO" id="GO:0031625">
    <property type="term" value="F:ubiquitin protein ligase binding"/>
    <property type="evidence" value="ECO:0007669"/>
    <property type="project" value="TreeGrafter"/>
</dbReference>
<feature type="compositionally biased region" description="Basic and acidic residues" evidence="2">
    <location>
        <begin position="717"/>
        <end position="733"/>
    </location>
</feature>
<dbReference type="InterPro" id="IPR040133">
    <property type="entry name" value="SNCAIP"/>
</dbReference>
<keyword evidence="1" id="KW-0040">ANK repeat</keyword>
<feature type="region of interest" description="Disordered" evidence="2">
    <location>
        <begin position="515"/>
        <end position="546"/>
    </location>
</feature>
<accession>A0A553NSJ9</accession>
<dbReference type="PROSITE" id="PS50088">
    <property type="entry name" value="ANK_REPEAT"/>
    <property type="match status" value="1"/>
</dbReference>
<dbReference type="AlphaFoldDB" id="A0A553NSJ9"/>
<dbReference type="OMA" id="REMNISW"/>
<organism evidence="3 4">
    <name type="scientific">Tigriopus californicus</name>
    <name type="common">Marine copepod</name>
    <dbReference type="NCBI Taxonomy" id="6832"/>
    <lineage>
        <taxon>Eukaryota</taxon>
        <taxon>Metazoa</taxon>
        <taxon>Ecdysozoa</taxon>
        <taxon>Arthropoda</taxon>
        <taxon>Crustacea</taxon>
        <taxon>Multicrustacea</taxon>
        <taxon>Hexanauplia</taxon>
        <taxon>Copepoda</taxon>
        <taxon>Harpacticoida</taxon>
        <taxon>Harpacticidae</taxon>
        <taxon>Tigriopus</taxon>
    </lineage>
</organism>
<feature type="compositionally biased region" description="Acidic residues" evidence="2">
    <location>
        <begin position="783"/>
        <end position="792"/>
    </location>
</feature>
<evidence type="ECO:0000313" key="3">
    <source>
        <dbReference type="EMBL" id="TRY68412.1"/>
    </source>
</evidence>
<evidence type="ECO:0000256" key="2">
    <source>
        <dbReference type="SAM" id="MobiDB-lite"/>
    </source>
</evidence>
<feature type="compositionally biased region" description="Low complexity" evidence="2">
    <location>
        <begin position="79"/>
        <end position="90"/>
    </location>
</feature>
<feature type="compositionally biased region" description="Basic and acidic residues" evidence="2">
    <location>
        <begin position="793"/>
        <end position="804"/>
    </location>
</feature>
<feature type="region of interest" description="Disordered" evidence="2">
    <location>
        <begin position="26"/>
        <end position="102"/>
    </location>
</feature>
<name>A0A553NSJ9_TIGCA</name>
<gene>
    <name evidence="3" type="ORF">TCAL_04100</name>
</gene>
<feature type="region of interest" description="Disordered" evidence="2">
    <location>
        <begin position="716"/>
        <end position="909"/>
    </location>
</feature>
<sequence>MQKASVKTLSIIDTLSELVQNEGEATRLATPYQQKRNNGSTSILRVAPMLKPRSPKVNVPSAGTPTKTSLSPANPQYLNSSPKKSPNPSKEGFNMSAISHTNGSQFPLKKLNGGFGAKKKKPTINGGGGGGRFPSNSRGQTPDWIRDIFLQAKRGIVDKLSSALEGLEPTLIRNLTDHLGNNLFHAVCSYGHVNLLPWLTRRFGNELNGALLHDENRHGLIAPIQAIKHGHLDCVQWLVRNTNLREWIHSQNGERSLLHYAAKYGKNEIVNWLSEEMVRGDISVNQVDVAGLTPMHLSAREGHLATLSALLHHGAQIDAKSDMSLSPYDFARISKKRDCAEFLLLFQSSLGLSQELLRIRSQVDALQSENNEIRSHFRDVLSISKKLAKERDEMCRELGRMYDSMMELHNNMTMEIQVLHQENGSLRKNGTHKNSDSELNSNNIEACTALHERWQQNQKTWFSNSLVDAEHRLMMTEESYKKIKGQNSLPKAQNSDSSYSHRLLRDRIEEIRTHFMQTNPNGPRLPSSSEEDDSDTLEMSDEDTSPEVMEMKRLRRSIAQRKKLATPIPKPNSSGSMDDSVYSSLSNDMYSKIGSPKTSQGMGSGEPLTPTETKRSREEIKTMIKNFNLTSESGTASVIEVIEPTSSEEEEFKKSMREMNISWSKAKMTSSPGRNKPELPSRRFSSGETSPTKRLLEMGVPVATLAEADMPEYVNEVSRKGTNDLEHLEEHMVDTTFDEDDDGDLDEKKDGKKTTFLQKIGIKTKWNKKRGPRKAPAGRESNGDEDDDEDEDGAKAEEHVLPDHFEEDQDDNQTASLKASKENILNRKSLSPQSRKSLYGSKTTMLTEATSVATSEDSGIGFFRPTSSGSNSKTNSLDNRNSSSSSSPNLNSKELNTPPVSGEFSSNRLGKIEEVSVTSSASRSSSALPTELMTQFSPDKARDRHFSSMISPLSLVRKKSLEAKAWYDVPSEDEREIVDEADSLASIISMRGSSDED</sequence>
<dbReference type="PANTHER" id="PTHR22882:SF3">
    <property type="entry name" value="SYNPHILIN-1"/>
    <property type="match status" value="1"/>
</dbReference>
<protein>
    <submittedName>
        <fullName evidence="3">Uncharacterized protein</fullName>
    </submittedName>
</protein>
<comment type="caution">
    <text evidence="3">The sequence shown here is derived from an EMBL/GenBank/DDBJ whole genome shotgun (WGS) entry which is preliminary data.</text>
</comment>
<dbReference type="SMART" id="SM00248">
    <property type="entry name" value="ANK"/>
    <property type="match status" value="4"/>
</dbReference>
<proteinExistence type="predicted"/>
<dbReference type="STRING" id="6832.A0A553NSJ9"/>
<feature type="compositionally biased region" description="Polar residues" evidence="2">
    <location>
        <begin position="826"/>
        <end position="857"/>
    </location>
</feature>
<dbReference type="InterPro" id="IPR002110">
    <property type="entry name" value="Ankyrin_rpt"/>
</dbReference>
<dbReference type="PROSITE" id="PS50297">
    <property type="entry name" value="ANK_REP_REGION"/>
    <property type="match status" value="1"/>
</dbReference>